<reference evidence="4" key="1">
    <citation type="journal article" date="2019" name="Int. J. Syst. Evol. Microbiol.">
        <title>The Global Catalogue of Microorganisms (GCM) 10K type strain sequencing project: providing services to taxonomists for standard genome sequencing and annotation.</title>
        <authorList>
            <consortium name="The Broad Institute Genomics Platform"/>
            <consortium name="The Broad Institute Genome Sequencing Center for Infectious Disease"/>
            <person name="Wu L."/>
            <person name="Ma J."/>
        </authorList>
    </citation>
    <scope>NUCLEOTIDE SEQUENCE [LARGE SCALE GENOMIC DNA]</scope>
    <source>
        <strain evidence="4">CGMCC 4.7246</strain>
    </source>
</reference>
<dbReference type="PANTHER" id="PTHR45138">
    <property type="entry name" value="REGULATORY COMPONENTS OF SENSORY TRANSDUCTION SYSTEM"/>
    <property type="match status" value="1"/>
</dbReference>
<dbReference type="EMBL" id="JBHSQO010000001">
    <property type="protein sequence ID" value="MFC6087747.1"/>
    <property type="molecule type" value="Genomic_DNA"/>
</dbReference>
<dbReference type="InterPro" id="IPR029787">
    <property type="entry name" value="Nucleotide_cyclase"/>
</dbReference>
<feature type="transmembrane region" description="Helical" evidence="1">
    <location>
        <begin position="150"/>
        <end position="171"/>
    </location>
</feature>
<evidence type="ECO:0000313" key="4">
    <source>
        <dbReference type="Proteomes" id="UP001596220"/>
    </source>
</evidence>
<name>A0ABW1NZH0_9PSEU</name>
<dbReference type="InterPro" id="IPR043128">
    <property type="entry name" value="Rev_trsase/Diguanyl_cyclase"/>
</dbReference>
<dbReference type="PROSITE" id="PS50887">
    <property type="entry name" value="GGDEF"/>
    <property type="match status" value="1"/>
</dbReference>
<feature type="domain" description="GGDEF" evidence="2">
    <location>
        <begin position="267"/>
        <end position="406"/>
    </location>
</feature>
<evidence type="ECO:0000313" key="3">
    <source>
        <dbReference type="EMBL" id="MFC6087747.1"/>
    </source>
</evidence>
<comment type="caution">
    <text evidence="3">The sequence shown here is derived from an EMBL/GenBank/DDBJ whole genome shotgun (WGS) entry which is preliminary data.</text>
</comment>
<dbReference type="EC" id="2.7.7.65" evidence="3"/>
<keyword evidence="3" id="KW-0808">Transferase</keyword>
<keyword evidence="3" id="KW-0548">Nucleotidyltransferase</keyword>
<dbReference type="CDD" id="cd01949">
    <property type="entry name" value="GGDEF"/>
    <property type="match status" value="1"/>
</dbReference>
<feature type="transmembrane region" description="Helical" evidence="1">
    <location>
        <begin position="70"/>
        <end position="89"/>
    </location>
</feature>
<gene>
    <name evidence="3" type="ORF">ACFP3R_00510</name>
</gene>
<dbReference type="SMART" id="SM00267">
    <property type="entry name" value="GGDEF"/>
    <property type="match status" value="1"/>
</dbReference>
<accession>A0ABW1NZH0</accession>
<dbReference type="Gene3D" id="3.30.70.270">
    <property type="match status" value="1"/>
</dbReference>
<keyword evidence="1" id="KW-0472">Membrane</keyword>
<evidence type="ECO:0000256" key="1">
    <source>
        <dbReference type="SAM" id="Phobius"/>
    </source>
</evidence>
<dbReference type="InterPro" id="IPR000160">
    <property type="entry name" value="GGDEF_dom"/>
</dbReference>
<dbReference type="PANTHER" id="PTHR45138:SF9">
    <property type="entry name" value="DIGUANYLATE CYCLASE DGCM-RELATED"/>
    <property type="match status" value="1"/>
</dbReference>
<sequence>MLAYVVAVQVIAYAVLLATAVTTPVSTRSWTWLGVLVVASVIHLEAAQGIERVRELAAEGTPYTHLQSVWFFAGVLLLPVPLQAVLIGASFAHEWLRVFRRRAVPHRKVFSACTVLLATAGATLALAAFYPGVDPGQPLVTALDGPRGVVALVLAGLIYRLVNYALVVGAIIATNPDEPAHRALGPASDQLLIAAAVGLGYAVTVVMVHQPWTAPLLLVTVLALHLGLLLPQFRAAARTDGKTGLVSAQWWHDQAAAELERARRLGDPVGVLMLDLDRFKRINDRFGHLAGDEVLRAVAEAVRREVRGTDLVGRWGGEEFAVLLPGVDATGATRTAERIRAAVSVLHVTARDHTGQDVVITGLSLSVGAGAFPTTATTVTDLLLAVDAALYEAKDHGRDQVRVAGAGTA</sequence>
<dbReference type="Proteomes" id="UP001596220">
    <property type="component" value="Unassembled WGS sequence"/>
</dbReference>
<protein>
    <submittedName>
        <fullName evidence="3">Diguanylate cyclase</fullName>
        <ecNumber evidence="3">2.7.7.65</ecNumber>
    </submittedName>
</protein>
<proteinExistence type="predicted"/>
<feature type="transmembrane region" description="Helical" evidence="1">
    <location>
        <begin position="191"/>
        <end position="208"/>
    </location>
</feature>
<dbReference type="InterPro" id="IPR050469">
    <property type="entry name" value="Diguanylate_Cyclase"/>
</dbReference>
<feature type="transmembrane region" description="Helical" evidence="1">
    <location>
        <begin position="109"/>
        <end position="130"/>
    </location>
</feature>
<feature type="transmembrane region" description="Helical" evidence="1">
    <location>
        <begin position="214"/>
        <end position="233"/>
    </location>
</feature>
<dbReference type="NCBIfam" id="TIGR00254">
    <property type="entry name" value="GGDEF"/>
    <property type="match status" value="1"/>
</dbReference>
<dbReference type="Pfam" id="PF00990">
    <property type="entry name" value="GGDEF"/>
    <property type="match status" value="1"/>
</dbReference>
<keyword evidence="4" id="KW-1185">Reference proteome</keyword>
<feature type="transmembrane region" description="Helical" evidence="1">
    <location>
        <begin position="6"/>
        <end position="23"/>
    </location>
</feature>
<keyword evidence="1" id="KW-1133">Transmembrane helix</keyword>
<dbReference type="RefSeq" id="WP_380631635.1">
    <property type="nucleotide sequence ID" value="NZ_JBHSQO010000001.1"/>
</dbReference>
<organism evidence="3 4">
    <name type="scientific">Saccharothrix lopnurensis</name>
    <dbReference type="NCBI Taxonomy" id="1670621"/>
    <lineage>
        <taxon>Bacteria</taxon>
        <taxon>Bacillati</taxon>
        <taxon>Actinomycetota</taxon>
        <taxon>Actinomycetes</taxon>
        <taxon>Pseudonocardiales</taxon>
        <taxon>Pseudonocardiaceae</taxon>
        <taxon>Saccharothrix</taxon>
    </lineage>
</organism>
<keyword evidence="1" id="KW-0812">Transmembrane</keyword>
<dbReference type="GO" id="GO:0052621">
    <property type="term" value="F:diguanylate cyclase activity"/>
    <property type="evidence" value="ECO:0007669"/>
    <property type="project" value="UniProtKB-EC"/>
</dbReference>
<evidence type="ECO:0000259" key="2">
    <source>
        <dbReference type="PROSITE" id="PS50887"/>
    </source>
</evidence>
<dbReference type="SUPFAM" id="SSF55073">
    <property type="entry name" value="Nucleotide cyclase"/>
    <property type="match status" value="1"/>
</dbReference>